<proteinExistence type="predicted"/>
<evidence type="ECO:0000259" key="1">
    <source>
        <dbReference type="Pfam" id="PF01207"/>
    </source>
</evidence>
<reference evidence="2" key="1">
    <citation type="submission" date="2013-10" db="EMBL/GenBank/DDBJ databases">
        <title>Genomic analysis of the causative agents of coccidiosis in chickens.</title>
        <authorList>
            <person name="Reid A.J."/>
            <person name="Blake D."/>
            <person name="Billington K."/>
            <person name="Browne H."/>
            <person name="Dunn M."/>
            <person name="Hung S."/>
            <person name="Kawahara F."/>
            <person name="Miranda-Saavedra D."/>
            <person name="Mourier T."/>
            <person name="Nagra H."/>
            <person name="Otto T.D."/>
            <person name="Rawlings N."/>
            <person name="Sanchez A."/>
            <person name="Sanders M."/>
            <person name="Subramaniam C."/>
            <person name="Tay Y."/>
            <person name="Dear P."/>
            <person name="Doerig C."/>
            <person name="Gruber A."/>
            <person name="Parkinson J."/>
            <person name="Shirley M."/>
            <person name="Wan K.L."/>
            <person name="Berriman M."/>
            <person name="Tomley F."/>
            <person name="Pain A."/>
        </authorList>
    </citation>
    <scope>NUCLEOTIDE SEQUENCE [LARGE SCALE GENOMIC DNA]</scope>
    <source>
        <strain evidence="2">Houghton</strain>
    </source>
</reference>
<sequence>MGAALLQTPEVAMDILKTLTRNVPFPVTCKIRLLDTMEELRRFICFYRNVTNDQRIGQTGKPFRSFAFLVEWSLKRMTIFRGSPFFYLVPTQVLQSALKIPLIANGDFLSPEDAIRFQAVLCGAPYQSIKFTLQEMTARDSDRDLKLDLVAANSTAKICTVFGLDGFYNSINHVPHSNTLNYYKYIDL</sequence>
<dbReference type="GO" id="GO:0017150">
    <property type="term" value="F:tRNA dihydrouridine synthase activity"/>
    <property type="evidence" value="ECO:0007669"/>
    <property type="project" value="TreeGrafter"/>
</dbReference>
<gene>
    <name evidence="2" type="ORF">EMH_0058120</name>
</gene>
<dbReference type="GO" id="GO:0005737">
    <property type="term" value="C:cytoplasm"/>
    <property type="evidence" value="ECO:0007669"/>
    <property type="project" value="TreeGrafter"/>
</dbReference>
<evidence type="ECO:0000313" key="2">
    <source>
        <dbReference type="EMBL" id="CDJ36035.1"/>
    </source>
</evidence>
<dbReference type="AlphaFoldDB" id="U6KDE3"/>
<evidence type="ECO:0000313" key="3">
    <source>
        <dbReference type="Proteomes" id="UP000030744"/>
    </source>
</evidence>
<dbReference type="Pfam" id="PF01207">
    <property type="entry name" value="Dus"/>
    <property type="match status" value="1"/>
</dbReference>
<dbReference type="PANTHER" id="PTHR45936:SF1">
    <property type="entry name" value="TRNA-DIHYDROURIDINE(20) SYNTHASE [NAD(P)+]-LIKE"/>
    <property type="match status" value="1"/>
</dbReference>
<accession>U6KDE3</accession>
<dbReference type="EMBL" id="HG735505">
    <property type="protein sequence ID" value="CDJ36035.1"/>
    <property type="molecule type" value="Genomic_DNA"/>
</dbReference>
<dbReference type="InterPro" id="IPR052582">
    <property type="entry name" value="tRNA-DUS-like"/>
</dbReference>
<dbReference type="InterPro" id="IPR013785">
    <property type="entry name" value="Aldolase_TIM"/>
</dbReference>
<dbReference type="SUPFAM" id="SSF51395">
    <property type="entry name" value="FMN-linked oxidoreductases"/>
    <property type="match status" value="1"/>
</dbReference>
<dbReference type="RefSeq" id="XP_037878324.1">
    <property type="nucleotide sequence ID" value="XM_038022470.1"/>
</dbReference>
<dbReference type="Proteomes" id="UP000030744">
    <property type="component" value="Unassembled WGS sequence"/>
</dbReference>
<dbReference type="InterPro" id="IPR035587">
    <property type="entry name" value="DUS-like_FMN-bd"/>
</dbReference>
<dbReference type="Gene3D" id="3.20.20.70">
    <property type="entry name" value="Aldolase class I"/>
    <property type="match status" value="1"/>
</dbReference>
<protein>
    <submittedName>
        <fullName evidence="2">Dihydrouridine synthase domain-containing protein, putative</fullName>
    </submittedName>
</protein>
<keyword evidence="3" id="KW-1185">Reference proteome</keyword>
<feature type="domain" description="DUS-like FMN-binding" evidence="1">
    <location>
        <begin position="1"/>
        <end position="39"/>
    </location>
</feature>
<dbReference type="PANTHER" id="PTHR45936">
    <property type="entry name" value="TRNA-DIHYDROURIDINE(20) SYNTHASE [NAD(P)+]-LIKE"/>
    <property type="match status" value="1"/>
</dbReference>
<organism evidence="2 3">
    <name type="scientific">Eimeria mitis</name>
    <dbReference type="NCBI Taxonomy" id="44415"/>
    <lineage>
        <taxon>Eukaryota</taxon>
        <taxon>Sar</taxon>
        <taxon>Alveolata</taxon>
        <taxon>Apicomplexa</taxon>
        <taxon>Conoidasida</taxon>
        <taxon>Coccidia</taxon>
        <taxon>Eucoccidiorida</taxon>
        <taxon>Eimeriorina</taxon>
        <taxon>Eimeriidae</taxon>
        <taxon>Eimeria</taxon>
    </lineage>
</organism>
<dbReference type="GeneID" id="60404131"/>
<dbReference type="VEuPathDB" id="ToxoDB:EMH_0058120"/>
<reference evidence="2" key="2">
    <citation type="submission" date="2013-10" db="EMBL/GenBank/DDBJ databases">
        <authorList>
            <person name="Aslett M."/>
        </authorList>
    </citation>
    <scope>NUCLEOTIDE SEQUENCE [LARGE SCALE GENOMIC DNA]</scope>
    <source>
        <strain evidence="2">Houghton</strain>
    </source>
</reference>
<name>U6KDE3_9EIME</name>
<dbReference type="OrthoDB" id="272303at2759"/>